<evidence type="ECO:0008006" key="4">
    <source>
        <dbReference type="Google" id="ProtNLM"/>
    </source>
</evidence>
<dbReference type="AlphaFoldDB" id="G1Q2P1"/>
<feature type="region of interest" description="Disordered" evidence="1">
    <location>
        <begin position="166"/>
        <end position="187"/>
    </location>
</feature>
<dbReference type="Ensembl" id="ENSMLUT00000024369.1">
    <property type="protein sequence ID" value="ENSMLUP00000017974.1"/>
    <property type="gene ID" value="ENSMLUG00000000925.2"/>
</dbReference>
<dbReference type="EMBL" id="AAPE02037760">
    <property type="status" value="NOT_ANNOTATED_CDS"/>
    <property type="molecule type" value="Genomic_DNA"/>
</dbReference>
<proteinExistence type="predicted"/>
<dbReference type="Proteomes" id="UP000001074">
    <property type="component" value="Unassembled WGS sequence"/>
</dbReference>
<dbReference type="GO" id="GO:0060294">
    <property type="term" value="P:cilium movement involved in cell motility"/>
    <property type="evidence" value="ECO:0007669"/>
    <property type="project" value="InterPro"/>
</dbReference>
<reference evidence="2" key="3">
    <citation type="submission" date="2025-09" db="UniProtKB">
        <authorList>
            <consortium name="Ensembl"/>
        </authorList>
    </citation>
    <scope>IDENTIFICATION</scope>
</reference>
<reference evidence="2 3" key="1">
    <citation type="journal article" date="2011" name="Nature">
        <title>A high-resolution map of human evolutionary constraint using 29 mammals.</title>
        <authorList>
            <person name="Lindblad-Toh K."/>
            <person name="Garber M."/>
            <person name="Zuk O."/>
            <person name="Lin M.F."/>
            <person name="Parker B.J."/>
            <person name="Washietl S."/>
            <person name="Kheradpour P."/>
            <person name="Ernst J."/>
            <person name="Jordan G."/>
            <person name="Mauceli E."/>
            <person name="Ward L.D."/>
            <person name="Lowe C.B."/>
            <person name="Holloway A.K."/>
            <person name="Clamp M."/>
            <person name="Gnerre S."/>
            <person name="Alfoldi J."/>
            <person name="Beal K."/>
            <person name="Chang J."/>
            <person name="Clawson H."/>
            <person name="Cuff J."/>
            <person name="Di Palma F."/>
            <person name="Fitzgerald S."/>
            <person name="Flicek P."/>
            <person name="Guttman M."/>
            <person name="Hubisz M.J."/>
            <person name="Jaffe D.B."/>
            <person name="Jungreis I."/>
            <person name="Kent W.J."/>
            <person name="Kostka D."/>
            <person name="Lara M."/>
            <person name="Martins A.L."/>
            <person name="Massingham T."/>
            <person name="Moltke I."/>
            <person name="Raney B.J."/>
            <person name="Rasmussen M.D."/>
            <person name="Robinson J."/>
            <person name="Stark A."/>
            <person name="Vilella A.J."/>
            <person name="Wen J."/>
            <person name="Xie X."/>
            <person name="Zody M.C."/>
            <person name="Baldwin J."/>
            <person name="Bloom T."/>
            <person name="Chin C.W."/>
            <person name="Heiman D."/>
            <person name="Nicol R."/>
            <person name="Nusbaum C."/>
            <person name="Young S."/>
            <person name="Wilkinson J."/>
            <person name="Worley K.C."/>
            <person name="Kovar C.L."/>
            <person name="Muzny D.M."/>
            <person name="Gibbs R.A."/>
            <person name="Cree A."/>
            <person name="Dihn H.H."/>
            <person name="Fowler G."/>
            <person name="Jhangiani S."/>
            <person name="Joshi V."/>
            <person name="Lee S."/>
            <person name="Lewis L.R."/>
            <person name="Nazareth L.V."/>
            <person name="Okwuonu G."/>
            <person name="Santibanez J."/>
            <person name="Warren W.C."/>
            <person name="Mardis E.R."/>
            <person name="Weinstock G.M."/>
            <person name="Wilson R.K."/>
            <person name="Delehaunty K."/>
            <person name="Dooling D."/>
            <person name="Fronik C."/>
            <person name="Fulton L."/>
            <person name="Fulton B."/>
            <person name="Graves T."/>
            <person name="Minx P."/>
            <person name="Sodergren E."/>
            <person name="Birney E."/>
            <person name="Margulies E.H."/>
            <person name="Herrero J."/>
            <person name="Green E.D."/>
            <person name="Haussler D."/>
            <person name="Siepel A."/>
            <person name="Goldman N."/>
            <person name="Pollard K.S."/>
            <person name="Pedersen J.S."/>
            <person name="Lander E.S."/>
            <person name="Kellis M."/>
        </authorList>
    </citation>
    <scope>NUCLEOTIDE SEQUENCE [LARGE SCALE GENOMIC DNA]</scope>
</reference>
<dbReference type="GeneTree" id="ENSGT00570000079216"/>
<name>G1Q2P1_MYOLU</name>
<feature type="region of interest" description="Disordered" evidence="1">
    <location>
        <begin position="242"/>
        <end position="272"/>
    </location>
</feature>
<evidence type="ECO:0000256" key="1">
    <source>
        <dbReference type="SAM" id="MobiDB-lite"/>
    </source>
</evidence>
<feature type="compositionally biased region" description="Basic and acidic residues" evidence="1">
    <location>
        <begin position="172"/>
        <end position="183"/>
    </location>
</feature>
<dbReference type="OMA" id="ECQVMVL"/>
<feature type="compositionally biased region" description="Basic and acidic residues" evidence="1">
    <location>
        <begin position="256"/>
        <end position="272"/>
    </location>
</feature>
<dbReference type="GO" id="GO:0035082">
    <property type="term" value="P:axoneme assembly"/>
    <property type="evidence" value="ECO:0007669"/>
    <property type="project" value="InterPro"/>
</dbReference>
<dbReference type="PANTHER" id="PTHR15977">
    <property type="entry name" value="CILIA- AND FLAGELLA-ASSOCIATED PROTEIN 46"/>
    <property type="match status" value="1"/>
</dbReference>
<protein>
    <recommendedName>
        <fullName evidence="4">Cilia and flagella associated protein 46</fullName>
    </recommendedName>
</protein>
<dbReference type="InterPro" id="IPR039586">
    <property type="entry name" value="CFAP46"/>
</dbReference>
<keyword evidence="3" id="KW-1185">Reference proteome</keyword>
<sequence length="515" mass="57527">TSTSQFASVEQRLAAISKAWQNLSVTEQHFNHLNEIPPTFRILSLHHSPDRTHLYGAVYEKPKFIPTAKGKLVQVGDACKVARVAVSPAALSGLVASAQQFREQSQAEVCSRDRALIFGLKSEGANPERQRYPLLRLSDILKATEDYLRPLLSLLRSPEPRIHISSTIGDLGKAKPKDKDRKQSVVPAPVEPETVDTVVLIVDRPLLELPLEGLLVLREGAISSVSREFSLQMFYNHLHQEEAGECGPGRPGVSNRTDHEKGQQRQRVEEGSAPRVIPPDAILVDADNFNPDVVDPFEEAQGPGTWLPVSVTREILDKYKESFTARWVGHLGKKLFPSQAEWEQLLGRCEGFFFYGMENFLSHLSVERLAAMNLEDCRLMVLLDLSRSYESMRRTLESSEHKSVPQLALEEPIETAILLSLVGVKSILANQWPSTLQDNALRANVLWENLLAFGKTTGKVARLLQRMEAGEMVSHDESPQTPKNRLMLRPQLHGSEWPSTSLNLVLYGLPNQAIV</sequence>
<organism evidence="2 3">
    <name type="scientific">Myotis lucifugus</name>
    <name type="common">Little brown bat</name>
    <dbReference type="NCBI Taxonomy" id="59463"/>
    <lineage>
        <taxon>Eukaryota</taxon>
        <taxon>Metazoa</taxon>
        <taxon>Chordata</taxon>
        <taxon>Craniata</taxon>
        <taxon>Vertebrata</taxon>
        <taxon>Euteleostomi</taxon>
        <taxon>Mammalia</taxon>
        <taxon>Eutheria</taxon>
        <taxon>Laurasiatheria</taxon>
        <taxon>Chiroptera</taxon>
        <taxon>Yangochiroptera</taxon>
        <taxon>Vespertilionidae</taxon>
        <taxon>Myotis</taxon>
    </lineage>
</organism>
<reference evidence="2" key="2">
    <citation type="submission" date="2025-08" db="UniProtKB">
        <authorList>
            <consortium name="Ensembl"/>
        </authorList>
    </citation>
    <scope>IDENTIFICATION</scope>
</reference>
<evidence type="ECO:0000313" key="3">
    <source>
        <dbReference type="Proteomes" id="UP000001074"/>
    </source>
</evidence>
<dbReference type="PANTHER" id="PTHR15977:SF15">
    <property type="entry name" value="CILIA- AND FLAGELLA-ASSOCIATED PROTEIN 46"/>
    <property type="match status" value="1"/>
</dbReference>
<accession>G1Q2P1</accession>
<dbReference type="HOGENOM" id="CLU_040502_1_0_1"/>
<evidence type="ECO:0000313" key="2">
    <source>
        <dbReference type="Ensembl" id="ENSMLUP00000017974.1"/>
    </source>
</evidence>